<evidence type="ECO:0000256" key="1">
    <source>
        <dbReference type="SAM" id="MobiDB-lite"/>
    </source>
</evidence>
<feature type="transmembrane region" description="Helical" evidence="2">
    <location>
        <begin position="67"/>
        <end position="86"/>
    </location>
</feature>
<keyword evidence="2" id="KW-1133">Transmembrane helix</keyword>
<reference evidence="3 4" key="1">
    <citation type="submission" date="2018-07" db="EMBL/GenBank/DDBJ databases">
        <title>The complete nuclear genome of the prasinophyte Chloropicon primus (CCMP1205).</title>
        <authorList>
            <person name="Pombert J.-F."/>
            <person name="Otis C."/>
            <person name="Turmel M."/>
            <person name="Lemieux C."/>
        </authorList>
    </citation>
    <scope>NUCLEOTIDE SEQUENCE [LARGE SCALE GENOMIC DNA]</scope>
    <source>
        <strain evidence="3 4">CCMP1205</strain>
    </source>
</reference>
<gene>
    <name evidence="3" type="ORF">A3770_04p28180</name>
</gene>
<sequence>MAMAMATTKHRHKSSHGEGGVSSSASASASAFDGGSRYGSGYYKNAKGAQHGDKGSSLQRKLKDRELQTFVIGLTLLSTTCLLMSMRSQLKVQPLRLASDQCEPVTQERLDGMVYICNGAGCDYSFLCHSINLLRFESNWQGPIYVISDRQDFISEAACENNRAKYEVIVAPETPTMMHMKNFKRQLFDLVPNNATRLIYIDADILPVGCLHDFLANENPKDIGMFLDSWCKGCNKFLGGFVYMTNTEATRRCLQEWIDESSSDDFKRYKKDQDAMDSILAKGSVCNEAIHTLSSSYIETFDDNMILPLFGVIRGKAPTFQHFSHGIRGLPIWPRIKRNIEGQIEHVYNIEDDDESGESKQQQQRFVNK</sequence>
<feature type="region of interest" description="Disordered" evidence="1">
    <location>
        <begin position="1"/>
        <end position="31"/>
    </location>
</feature>
<evidence type="ECO:0000313" key="4">
    <source>
        <dbReference type="Proteomes" id="UP000316726"/>
    </source>
</evidence>
<keyword evidence="4" id="KW-1185">Reference proteome</keyword>
<dbReference type="Gene3D" id="3.90.550.10">
    <property type="entry name" value="Spore Coat Polysaccharide Biosynthesis Protein SpsA, Chain A"/>
    <property type="match status" value="1"/>
</dbReference>
<dbReference type="InterPro" id="IPR029044">
    <property type="entry name" value="Nucleotide-diphossugar_trans"/>
</dbReference>
<dbReference type="AlphaFoldDB" id="A0A5B8MLX3"/>
<feature type="compositionally biased region" description="Low complexity" evidence="1">
    <location>
        <begin position="21"/>
        <end position="31"/>
    </location>
</feature>
<organism evidence="3 4">
    <name type="scientific">Chloropicon primus</name>
    <dbReference type="NCBI Taxonomy" id="1764295"/>
    <lineage>
        <taxon>Eukaryota</taxon>
        <taxon>Viridiplantae</taxon>
        <taxon>Chlorophyta</taxon>
        <taxon>Chloropicophyceae</taxon>
        <taxon>Chloropicales</taxon>
        <taxon>Chloropicaceae</taxon>
        <taxon>Chloropicon</taxon>
    </lineage>
</organism>
<name>A0A5B8MLX3_9CHLO</name>
<dbReference type="SUPFAM" id="SSF53448">
    <property type="entry name" value="Nucleotide-diphospho-sugar transferases"/>
    <property type="match status" value="1"/>
</dbReference>
<keyword evidence="2" id="KW-0812">Transmembrane</keyword>
<dbReference type="EMBL" id="CP031037">
    <property type="protein sequence ID" value="QDZ20300.1"/>
    <property type="molecule type" value="Genomic_DNA"/>
</dbReference>
<accession>A0A5B8MLX3</accession>
<protein>
    <recommendedName>
        <fullName evidence="5">Nucleotide-diphospho-sugar transferase domain-containing protein</fullName>
    </recommendedName>
</protein>
<evidence type="ECO:0000313" key="3">
    <source>
        <dbReference type="EMBL" id="QDZ20300.1"/>
    </source>
</evidence>
<evidence type="ECO:0000256" key="2">
    <source>
        <dbReference type="SAM" id="Phobius"/>
    </source>
</evidence>
<dbReference type="Proteomes" id="UP000316726">
    <property type="component" value="Chromosome 4"/>
</dbReference>
<keyword evidence="2" id="KW-0472">Membrane</keyword>
<evidence type="ECO:0008006" key="5">
    <source>
        <dbReference type="Google" id="ProtNLM"/>
    </source>
</evidence>
<proteinExistence type="predicted"/>